<keyword evidence="2" id="KW-0479">Metal-binding</keyword>
<evidence type="ECO:0000256" key="3">
    <source>
        <dbReference type="ARBA" id="ARBA00022801"/>
    </source>
</evidence>
<accession>A0ABR9DTV2</accession>
<comment type="cofactor">
    <cofactor evidence="1">
        <name>Zn(2+)</name>
        <dbReference type="ChEBI" id="CHEBI:29105"/>
    </cofactor>
</comment>
<dbReference type="SUPFAM" id="SSF56281">
    <property type="entry name" value="Metallo-hydrolase/oxidoreductase"/>
    <property type="match status" value="1"/>
</dbReference>
<sequence length="264" mass="26819">MPAADASTFHLTTLVAPVLGASCHVLSATGSGPCLVVDAGGGVAPALRTHLDEHGLVPVAVLATHGHLDHVWDGPLVTDDAGIPFVLHEADAHRLADPLGTLDPWGPRGPLVQAVAQQGVQVDETRVPERVMTFAGERTLLVGAGGLLGEDTLGPGVTVEAVHAPGHTEGSTLYVVSAVPDDSSELPRPGRPRAVVTSTVLTGDVLFAGSVGRTDLPGGDGAGMARTLRDVVATLPGDALVLPGHGPATTVGHEMASNPYLARR</sequence>
<dbReference type="InterPro" id="IPR036866">
    <property type="entry name" value="RibonucZ/Hydroxyglut_hydro"/>
</dbReference>
<dbReference type="SMART" id="SM00849">
    <property type="entry name" value="Lactamase_B"/>
    <property type="match status" value="1"/>
</dbReference>
<dbReference type="RefSeq" id="WP_192281813.1">
    <property type="nucleotide sequence ID" value="NZ_JACZDF010000008.1"/>
</dbReference>
<dbReference type="InterPro" id="IPR051453">
    <property type="entry name" value="MBL_Glyoxalase_II"/>
</dbReference>
<dbReference type="Proteomes" id="UP000642107">
    <property type="component" value="Unassembled WGS sequence"/>
</dbReference>
<gene>
    <name evidence="6" type="ORF">IGS67_12830</name>
</gene>
<dbReference type="Gene3D" id="3.60.15.10">
    <property type="entry name" value="Ribonuclease Z/Hydroxyacylglutathione hydrolase-like"/>
    <property type="match status" value="1"/>
</dbReference>
<keyword evidence="3" id="KW-0378">Hydrolase</keyword>
<protein>
    <submittedName>
        <fullName evidence="6">MBL fold metallo-hydrolase</fullName>
    </submittedName>
</protein>
<evidence type="ECO:0000256" key="2">
    <source>
        <dbReference type="ARBA" id="ARBA00022723"/>
    </source>
</evidence>
<name>A0ABR9DTV2_9MICO</name>
<reference evidence="6 7" key="1">
    <citation type="submission" date="2020-09" db="EMBL/GenBank/DDBJ databases">
        <title>Flavimobilis rhizosphaerae sp. nov., isolated from rhizosphere soil of Spartina alterniflora.</title>
        <authorList>
            <person name="Hanqin C."/>
        </authorList>
    </citation>
    <scope>NUCLEOTIDE SEQUENCE [LARGE SCALE GENOMIC DNA]</scope>
    <source>
        <strain evidence="6 7">GY 10621</strain>
    </source>
</reference>
<keyword evidence="4" id="KW-0862">Zinc</keyword>
<evidence type="ECO:0000313" key="6">
    <source>
        <dbReference type="EMBL" id="MBD9700359.1"/>
    </source>
</evidence>
<comment type="caution">
    <text evidence="6">The sequence shown here is derived from an EMBL/GenBank/DDBJ whole genome shotgun (WGS) entry which is preliminary data.</text>
</comment>
<dbReference type="CDD" id="cd06262">
    <property type="entry name" value="metallo-hydrolase-like_MBL-fold"/>
    <property type="match status" value="1"/>
</dbReference>
<evidence type="ECO:0000256" key="4">
    <source>
        <dbReference type="ARBA" id="ARBA00022833"/>
    </source>
</evidence>
<dbReference type="PANTHER" id="PTHR46233:SF3">
    <property type="entry name" value="HYDROXYACYLGLUTATHIONE HYDROLASE GLOC"/>
    <property type="match status" value="1"/>
</dbReference>
<dbReference type="Pfam" id="PF00753">
    <property type="entry name" value="Lactamase_B"/>
    <property type="match status" value="1"/>
</dbReference>
<evidence type="ECO:0000313" key="7">
    <source>
        <dbReference type="Proteomes" id="UP000642107"/>
    </source>
</evidence>
<evidence type="ECO:0000256" key="1">
    <source>
        <dbReference type="ARBA" id="ARBA00001947"/>
    </source>
</evidence>
<proteinExistence type="predicted"/>
<organism evidence="6 7">
    <name type="scientific">Flavimobilis rhizosphaerae</name>
    <dbReference type="NCBI Taxonomy" id="2775421"/>
    <lineage>
        <taxon>Bacteria</taxon>
        <taxon>Bacillati</taxon>
        <taxon>Actinomycetota</taxon>
        <taxon>Actinomycetes</taxon>
        <taxon>Micrococcales</taxon>
        <taxon>Jonesiaceae</taxon>
        <taxon>Flavimobilis</taxon>
    </lineage>
</organism>
<evidence type="ECO:0000259" key="5">
    <source>
        <dbReference type="SMART" id="SM00849"/>
    </source>
</evidence>
<dbReference type="PANTHER" id="PTHR46233">
    <property type="entry name" value="HYDROXYACYLGLUTATHIONE HYDROLASE GLOC"/>
    <property type="match status" value="1"/>
</dbReference>
<dbReference type="EMBL" id="JACZDF010000008">
    <property type="protein sequence ID" value="MBD9700359.1"/>
    <property type="molecule type" value="Genomic_DNA"/>
</dbReference>
<dbReference type="InterPro" id="IPR001279">
    <property type="entry name" value="Metallo-B-lactamas"/>
</dbReference>
<keyword evidence="7" id="KW-1185">Reference proteome</keyword>
<feature type="domain" description="Metallo-beta-lactamase" evidence="5">
    <location>
        <begin position="20"/>
        <end position="245"/>
    </location>
</feature>